<dbReference type="InterPro" id="IPR042099">
    <property type="entry name" value="ANL_N_sf"/>
</dbReference>
<dbReference type="Proteomes" id="UP000184339">
    <property type="component" value="Unassembled WGS sequence"/>
</dbReference>
<evidence type="ECO:0000313" key="8">
    <source>
        <dbReference type="Proteomes" id="UP000184339"/>
    </source>
</evidence>
<keyword evidence="8" id="KW-1185">Reference proteome</keyword>
<dbReference type="EMBL" id="FRCX01000007">
    <property type="protein sequence ID" value="SHN30424.1"/>
    <property type="molecule type" value="Genomic_DNA"/>
</dbReference>
<gene>
    <name evidence="7" type="ORF">SAMN05192549_10768</name>
</gene>
<dbReference type="FunFam" id="3.30.300.30:FF:000008">
    <property type="entry name" value="2,3-dihydroxybenzoate-AMP ligase"/>
    <property type="match status" value="1"/>
</dbReference>
<evidence type="ECO:0000256" key="1">
    <source>
        <dbReference type="ARBA" id="ARBA00006432"/>
    </source>
</evidence>
<dbReference type="Pfam" id="PF00501">
    <property type="entry name" value="AMP-binding"/>
    <property type="match status" value="1"/>
</dbReference>
<dbReference type="PANTHER" id="PTHR43859:SF4">
    <property type="entry name" value="BUTANOATE--COA LIGASE AAE1-RELATED"/>
    <property type="match status" value="1"/>
</dbReference>
<dbReference type="NCBIfam" id="NF004837">
    <property type="entry name" value="PRK06187.1"/>
    <property type="match status" value="1"/>
</dbReference>
<dbReference type="AlphaFoldDB" id="A0A1M7QI28"/>
<protein>
    <submittedName>
        <fullName evidence="7">Fatty-acyl-CoA synthase</fullName>
    </submittedName>
</protein>
<evidence type="ECO:0000256" key="4">
    <source>
        <dbReference type="ARBA" id="ARBA00023098"/>
    </source>
</evidence>
<dbReference type="CDD" id="cd12119">
    <property type="entry name" value="ttLC_FACS_AlkK_like"/>
    <property type="match status" value="1"/>
</dbReference>
<dbReference type="GO" id="GO:0016874">
    <property type="term" value="F:ligase activity"/>
    <property type="evidence" value="ECO:0007669"/>
    <property type="project" value="UniProtKB-KW"/>
</dbReference>
<organism evidence="7 8">
    <name type="scientific">Duganella sacchari</name>
    <dbReference type="NCBI Taxonomy" id="551987"/>
    <lineage>
        <taxon>Bacteria</taxon>
        <taxon>Pseudomonadati</taxon>
        <taxon>Pseudomonadota</taxon>
        <taxon>Betaproteobacteria</taxon>
        <taxon>Burkholderiales</taxon>
        <taxon>Oxalobacteraceae</taxon>
        <taxon>Telluria group</taxon>
        <taxon>Duganella</taxon>
    </lineage>
</organism>
<dbReference type="RefSeq" id="WP_072786271.1">
    <property type="nucleotide sequence ID" value="NZ_FRCX01000007.1"/>
</dbReference>
<accession>A0A1M7QI28</accession>
<dbReference type="InterPro" id="IPR000873">
    <property type="entry name" value="AMP-dep_synth/lig_dom"/>
</dbReference>
<sequence>MPETNRSPLPGQMMRRPLLISSLLRHADRYFGDRDIVSYGDDGKLHRYTYRDCHARTQRLARALEQRNVRMGDRITTLAWNGYRHLELYYGISGMGAVIHTLNPRLHAEQLAYILNDAASQYLFFERSFAPQVREIVAHCPAIRHYVLLGDDDALHGIDGIPNLISYEALLAPDADGWSWPVFDEDAASGLCYTSGTTGNPKGVLYSHRSTVLHAYAQVAPDAFNLSASDCILPVVPMFHVNAWGLPYSAALVGAKLVLPGPSLGGAALHAMCEQEGVTFSAGVPTIWLGLLNFVREHHLRFSTFRRVVIGGSACPPALMDSLRDQYGLQVIHAFGMTELSPLATVCTPQAQHTSLPPEAMRALLQKQGHVLYGMDARIADDDNTELPWDGATCGHLQVRGQWVVDAYYGHPPGSAVTDGWFATGDVANISSDGYIQITDRSKDLIKSGGEWIGSIDLENIAMAHPQVQLAACVGVAHDKWDERPLLVVVRKSGADVQPADLLALYDGKVAKWWIPDDVVFVDTLPLGPTGKILKHRVREQFRQHLRNQQP</sequence>
<dbReference type="OrthoDB" id="9766486at2"/>
<dbReference type="InterPro" id="IPR045851">
    <property type="entry name" value="AMP-bd_C_sf"/>
</dbReference>
<dbReference type="PANTHER" id="PTHR43859">
    <property type="entry name" value="ACYL-ACTIVATING ENZYME"/>
    <property type="match status" value="1"/>
</dbReference>
<dbReference type="InterPro" id="IPR020845">
    <property type="entry name" value="AMP-binding_CS"/>
</dbReference>
<dbReference type="Gene3D" id="3.40.50.12780">
    <property type="entry name" value="N-terminal domain of ligase-like"/>
    <property type="match status" value="1"/>
</dbReference>
<dbReference type="InterPro" id="IPR025110">
    <property type="entry name" value="AMP-bd_C"/>
</dbReference>
<feature type="domain" description="AMP-dependent synthetase/ligase" evidence="5">
    <location>
        <begin position="29"/>
        <end position="409"/>
    </location>
</feature>
<evidence type="ECO:0000256" key="2">
    <source>
        <dbReference type="ARBA" id="ARBA00022598"/>
    </source>
</evidence>
<keyword evidence="4" id="KW-0443">Lipid metabolism</keyword>
<keyword evidence="2" id="KW-0436">Ligase</keyword>
<dbReference type="STRING" id="551987.SAMN05192549_10768"/>
<dbReference type="PROSITE" id="PS00455">
    <property type="entry name" value="AMP_BINDING"/>
    <property type="match status" value="1"/>
</dbReference>
<evidence type="ECO:0000259" key="6">
    <source>
        <dbReference type="Pfam" id="PF13193"/>
    </source>
</evidence>
<dbReference type="NCBIfam" id="NF005426">
    <property type="entry name" value="PRK07008.1"/>
    <property type="match status" value="1"/>
</dbReference>
<dbReference type="SUPFAM" id="SSF56801">
    <property type="entry name" value="Acetyl-CoA synthetase-like"/>
    <property type="match status" value="1"/>
</dbReference>
<dbReference type="Gene3D" id="3.30.300.30">
    <property type="match status" value="1"/>
</dbReference>
<comment type="similarity">
    <text evidence="1">Belongs to the ATP-dependent AMP-binding enzyme family.</text>
</comment>
<evidence type="ECO:0000256" key="3">
    <source>
        <dbReference type="ARBA" id="ARBA00022832"/>
    </source>
</evidence>
<evidence type="ECO:0000313" key="7">
    <source>
        <dbReference type="EMBL" id="SHN30424.1"/>
    </source>
</evidence>
<feature type="domain" description="AMP-binding enzyme C-terminal" evidence="6">
    <location>
        <begin position="458"/>
        <end position="532"/>
    </location>
</feature>
<dbReference type="GO" id="GO:0006631">
    <property type="term" value="P:fatty acid metabolic process"/>
    <property type="evidence" value="ECO:0007669"/>
    <property type="project" value="UniProtKB-KW"/>
</dbReference>
<evidence type="ECO:0000259" key="5">
    <source>
        <dbReference type="Pfam" id="PF00501"/>
    </source>
</evidence>
<dbReference type="Pfam" id="PF13193">
    <property type="entry name" value="AMP-binding_C"/>
    <property type="match status" value="1"/>
</dbReference>
<reference evidence="8" key="1">
    <citation type="submission" date="2016-11" db="EMBL/GenBank/DDBJ databases">
        <authorList>
            <person name="Varghese N."/>
            <person name="Submissions S."/>
        </authorList>
    </citation>
    <scope>NUCLEOTIDE SEQUENCE [LARGE SCALE GENOMIC DNA]</scope>
    <source>
        <strain evidence="8">Sac-22</strain>
    </source>
</reference>
<name>A0A1M7QI28_9BURK</name>
<proteinExistence type="inferred from homology"/>
<keyword evidence="3" id="KW-0276">Fatty acid metabolism</keyword>